<name>A0AAW7HPZ8_9PSED</name>
<dbReference type="Gene3D" id="2.80.10.50">
    <property type="match status" value="3"/>
</dbReference>
<organism evidence="1 2">
    <name type="scientific">Pseudomonas alloputida</name>
    <dbReference type="NCBI Taxonomy" id="1940621"/>
    <lineage>
        <taxon>Bacteria</taxon>
        <taxon>Pseudomonadati</taxon>
        <taxon>Pseudomonadota</taxon>
        <taxon>Gammaproteobacteria</taxon>
        <taxon>Pseudomonadales</taxon>
        <taxon>Pseudomonadaceae</taxon>
        <taxon>Pseudomonas</taxon>
    </lineage>
</organism>
<dbReference type="AlphaFoldDB" id="A0AAW7HPZ8"/>
<dbReference type="GeneID" id="83678484"/>
<protein>
    <recommendedName>
        <fullName evidence="3">Delta-60 repeat domain-containing protein</fullName>
    </recommendedName>
</protein>
<evidence type="ECO:0008006" key="3">
    <source>
        <dbReference type="Google" id="ProtNLM"/>
    </source>
</evidence>
<dbReference type="Proteomes" id="UP001165439">
    <property type="component" value="Unassembled WGS sequence"/>
</dbReference>
<dbReference type="Pfam" id="PF17164">
    <property type="entry name" value="DUF5122"/>
    <property type="match status" value="2"/>
</dbReference>
<dbReference type="EMBL" id="JAJSRF020000001">
    <property type="protein sequence ID" value="MDM3955645.1"/>
    <property type="molecule type" value="Genomic_DNA"/>
</dbReference>
<sequence>MGQNKQVAGFDIEYRVPFPIPEATNKSTLVLPVGGKRYLLDGLGKTIMVGRVKHDGTADLTFGLRGFSSHNISDFTDAFPRAAGLIPQPDGGVIAGLYNASELGLVRFKLNGEVDMSFGQAGTVFHKVEKMSASSAGRGRNNDGRQDSVFSSAVLGALTPAKDGNFYGVLGNRFAGDFSLLRCLANGALDAEFNGTGIVSVKHPTLDTDAPAVIASADGGAVVVGTLGDLSVGMRGFFCRYKADGSLDKTFGEEGYSIFDSVSAGIPHPELSQMELAHVAIMADGGYVACGYLTARDPWRFYGMVVRIDSTGRPEQSFNGGKPLLFELPDGVEVDFLWGGIAEMADGKVAVAGGAVTRNAGYQRQVLLVRYDSKGVLDPTFGEQGWRILAPFGDAVTYLQGLQVDLEQKILVSGDSGPNNNLSSMKGFAAQLD</sequence>
<reference evidence="1" key="1">
    <citation type="submission" date="2023-06" db="EMBL/GenBank/DDBJ databases">
        <title>MBL-encoding genomic islands in Pseudomonas spp. in Poland.</title>
        <authorList>
            <person name="Urbanowicz P."/>
            <person name="Izdebski R."/>
            <person name="Biedrzycka M."/>
            <person name="Gniadkowski M."/>
        </authorList>
    </citation>
    <scope>NUCLEOTIDE SEQUENCE</scope>
    <source>
        <strain evidence="1">NMI5768_13</strain>
    </source>
</reference>
<dbReference type="NCBIfam" id="TIGR02608">
    <property type="entry name" value="delta_60_rpt"/>
    <property type="match status" value="4"/>
</dbReference>
<dbReference type="RefSeq" id="WP_010952296.1">
    <property type="nucleotide sequence ID" value="NZ_CP128540.1"/>
</dbReference>
<accession>A0AAW7HPZ8</accession>
<proteinExistence type="predicted"/>
<comment type="caution">
    <text evidence="1">The sequence shown here is derived from an EMBL/GenBank/DDBJ whole genome shotgun (WGS) entry which is preliminary data.</text>
</comment>
<evidence type="ECO:0000313" key="1">
    <source>
        <dbReference type="EMBL" id="MDM3955645.1"/>
    </source>
</evidence>
<gene>
    <name evidence="1" type="ORF">LU674_025495</name>
</gene>
<evidence type="ECO:0000313" key="2">
    <source>
        <dbReference type="Proteomes" id="UP001165439"/>
    </source>
</evidence>
<dbReference type="InterPro" id="IPR013431">
    <property type="entry name" value="Delta_60_rpt"/>
</dbReference>